<gene>
    <name evidence="1" type="ORF">QBC34DRAFT_143845</name>
</gene>
<evidence type="ECO:0000313" key="2">
    <source>
        <dbReference type="Proteomes" id="UP001321760"/>
    </source>
</evidence>
<comment type="caution">
    <text evidence="1">The sequence shown here is derived from an EMBL/GenBank/DDBJ whole genome shotgun (WGS) entry which is preliminary data.</text>
</comment>
<accession>A0AAV9GHS5</accession>
<dbReference type="EMBL" id="MU865953">
    <property type="protein sequence ID" value="KAK4446878.1"/>
    <property type="molecule type" value="Genomic_DNA"/>
</dbReference>
<reference evidence="1" key="1">
    <citation type="journal article" date="2023" name="Mol. Phylogenet. Evol.">
        <title>Genome-scale phylogeny and comparative genomics of the fungal order Sordariales.</title>
        <authorList>
            <person name="Hensen N."/>
            <person name="Bonometti L."/>
            <person name="Westerberg I."/>
            <person name="Brannstrom I.O."/>
            <person name="Guillou S."/>
            <person name="Cros-Aarteil S."/>
            <person name="Calhoun S."/>
            <person name="Haridas S."/>
            <person name="Kuo A."/>
            <person name="Mondo S."/>
            <person name="Pangilinan J."/>
            <person name="Riley R."/>
            <person name="LaButti K."/>
            <person name="Andreopoulos B."/>
            <person name="Lipzen A."/>
            <person name="Chen C."/>
            <person name="Yan M."/>
            <person name="Daum C."/>
            <person name="Ng V."/>
            <person name="Clum A."/>
            <person name="Steindorff A."/>
            <person name="Ohm R.A."/>
            <person name="Martin F."/>
            <person name="Silar P."/>
            <person name="Natvig D.O."/>
            <person name="Lalanne C."/>
            <person name="Gautier V."/>
            <person name="Ament-Velasquez S.L."/>
            <person name="Kruys A."/>
            <person name="Hutchinson M.I."/>
            <person name="Powell A.J."/>
            <person name="Barry K."/>
            <person name="Miller A.N."/>
            <person name="Grigoriev I.V."/>
            <person name="Debuchy R."/>
            <person name="Gladieux P."/>
            <person name="Hiltunen Thoren M."/>
            <person name="Johannesson H."/>
        </authorList>
    </citation>
    <scope>NUCLEOTIDE SEQUENCE</scope>
    <source>
        <strain evidence="1">PSN243</strain>
    </source>
</reference>
<reference evidence="1" key="2">
    <citation type="submission" date="2023-05" db="EMBL/GenBank/DDBJ databases">
        <authorList>
            <consortium name="Lawrence Berkeley National Laboratory"/>
            <person name="Steindorff A."/>
            <person name="Hensen N."/>
            <person name="Bonometti L."/>
            <person name="Westerberg I."/>
            <person name="Brannstrom I.O."/>
            <person name="Guillou S."/>
            <person name="Cros-Aarteil S."/>
            <person name="Calhoun S."/>
            <person name="Haridas S."/>
            <person name="Kuo A."/>
            <person name="Mondo S."/>
            <person name="Pangilinan J."/>
            <person name="Riley R."/>
            <person name="Labutti K."/>
            <person name="Andreopoulos B."/>
            <person name="Lipzen A."/>
            <person name="Chen C."/>
            <person name="Yanf M."/>
            <person name="Daum C."/>
            <person name="Ng V."/>
            <person name="Clum A."/>
            <person name="Ohm R."/>
            <person name="Martin F."/>
            <person name="Silar P."/>
            <person name="Natvig D."/>
            <person name="Lalanne C."/>
            <person name="Gautier V."/>
            <person name="Ament-Velasquez S.L."/>
            <person name="Kruys A."/>
            <person name="Hutchinson M.I."/>
            <person name="Powell A.J."/>
            <person name="Barry K."/>
            <person name="Miller A.N."/>
            <person name="Grigoriev I.V."/>
            <person name="Debuchy R."/>
            <person name="Gladieux P."/>
            <person name="Thoren M.H."/>
            <person name="Johannesson H."/>
        </authorList>
    </citation>
    <scope>NUCLEOTIDE SEQUENCE</scope>
    <source>
        <strain evidence="1">PSN243</strain>
    </source>
</reference>
<dbReference type="AlphaFoldDB" id="A0AAV9GHS5"/>
<dbReference type="Proteomes" id="UP001321760">
    <property type="component" value="Unassembled WGS sequence"/>
</dbReference>
<proteinExistence type="predicted"/>
<sequence length="467" mass="52725">MDRTAPRNLQGPNLGSLPVEILLEICAQLCTECQIAGVEIGGPLATAGERQEIRHRGSALASLARASKTLHDIATPHLYHFLCHQPQDQAQRLPPLIRTLVLRPDLANHVRRIEVDHSNSPYPLSDEFVDLFAGAAAQQNMNLLPGWSGKADRAALVLLELLLVHATNIRALHLFIGKRTTLSDLLLISDSQANTRHLSAPTSLTACARPHPNDAQPYFNLRPILLLIHYIPRLNSLYLHRGTATYTTLAEAFTRKSSGLAFLTSLAFDECSVRPIYVAFFIRAINRLEVLKCTFHGLCFESTDPDLDPSVIVEYLRLHKTTLREFTLFSDPGRVMRPRRDLKSLKDFSKLETVVTELEMLRGSNREEDEASISLPEWLPQSLKRLELVHMGWTQRELQQLWDLHAAVLRGEFKELRELVVEGSSDAKMTGAEQVALGVAWQEIEGFRYSLRETTRETRREGNEWDD</sequence>
<evidence type="ECO:0000313" key="1">
    <source>
        <dbReference type="EMBL" id="KAK4446878.1"/>
    </source>
</evidence>
<name>A0AAV9GHS5_9PEZI</name>
<evidence type="ECO:0008006" key="3">
    <source>
        <dbReference type="Google" id="ProtNLM"/>
    </source>
</evidence>
<keyword evidence="2" id="KW-1185">Reference proteome</keyword>
<organism evidence="1 2">
    <name type="scientific">Podospora aff. communis PSN243</name>
    <dbReference type="NCBI Taxonomy" id="3040156"/>
    <lineage>
        <taxon>Eukaryota</taxon>
        <taxon>Fungi</taxon>
        <taxon>Dikarya</taxon>
        <taxon>Ascomycota</taxon>
        <taxon>Pezizomycotina</taxon>
        <taxon>Sordariomycetes</taxon>
        <taxon>Sordariomycetidae</taxon>
        <taxon>Sordariales</taxon>
        <taxon>Podosporaceae</taxon>
        <taxon>Podospora</taxon>
    </lineage>
</organism>
<protein>
    <recommendedName>
        <fullName evidence="3">F-box domain-containing protein</fullName>
    </recommendedName>
</protein>